<proteinExistence type="predicted"/>
<dbReference type="EMBL" id="JACYFS010000003">
    <property type="protein sequence ID" value="MBD8083208.1"/>
    <property type="molecule type" value="Genomic_DNA"/>
</dbReference>
<comment type="caution">
    <text evidence="1">The sequence shown here is derived from an EMBL/GenBank/DDBJ whole genome shotgun (WGS) entry which is preliminary data.</text>
</comment>
<reference evidence="1 2" key="1">
    <citation type="submission" date="2020-09" db="EMBL/GenBank/DDBJ databases">
        <title>Genome seq and assembly of Chryseobacterium sp.</title>
        <authorList>
            <person name="Chhetri G."/>
        </authorList>
    </citation>
    <scope>NUCLEOTIDE SEQUENCE [LARGE SCALE GENOMIC DNA]</scope>
    <source>
        <strain evidence="1 2">GCR10</strain>
    </source>
</reference>
<sequence length="85" mass="9828">LKLREVAFIRGAYGTLSDASKNINVDNLKYSAPDQQIYYEYGFGIENIGFGNIRIIRVDFNWRGNYLDRPDASKFGIKAGFQFYF</sequence>
<gene>
    <name evidence="1" type="ORF">IC610_12360</name>
</gene>
<feature type="non-terminal residue" evidence="1">
    <location>
        <position position="1"/>
    </location>
</feature>
<name>A0ABR8ZD63_9FLAO</name>
<keyword evidence="2" id="KW-1185">Reference proteome</keyword>
<dbReference type="Proteomes" id="UP000637299">
    <property type="component" value="Unassembled WGS sequence"/>
</dbReference>
<accession>A0ABR8ZD63</accession>
<evidence type="ECO:0000313" key="1">
    <source>
        <dbReference type="EMBL" id="MBD8083208.1"/>
    </source>
</evidence>
<evidence type="ECO:0000313" key="2">
    <source>
        <dbReference type="Proteomes" id="UP000637299"/>
    </source>
</evidence>
<organism evidence="1 2">
    <name type="scientific">Chryseobacterium caseinilyticum</name>
    <dbReference type="NCBI Taxonomy" id="2771428"/>
    <lineage>
        <taxon>Bacteria</taxon>
        <taxon>Pseudomonadati</taxon>
        <taxon>Bacteroidota</taxon>
        <taxon>Flavobacteriia</taxon>
        <taxon>Flavobacteriales</taxon>
        <taxon>Weeksellaceae</taxon>
        <taxon>Chryseobacterium group</taxon>
        <taxon>Chryseobacterium</taxon>
    </lineage>
</organism>
<protein>
    <submittedName>
        <fullName evidence="1">Carboxypeptidase-like regulatory domain-containing protein</fullName>
    </submittedName>
</protein>